<dbReference type="InterPro" id="IPR018108">
    <property type="entry name" value="MCP_transmembrane"/>
</dbReference>
<comment type="subcellular location">
    <subcellularLocation>
        <location evidence="1">Mitochondrion inner membrane</location>
        <topology evidence="1">Multi-pass membrane protein</topology>
    </subcellularLocation>
</comment>
<evidence type="ECO:0000256" key="1">
    <source>
        <dbReference type="ARBA" id="ARBA00004448"/>
    </source>
</evidence>
<proteinExistence type="inferred from homology"/>
<name>A0A0S4IZG7_BODSA</name>
<evidence type="ECO:0000256" key="6">
    <source>
        <dbReference type="ARBA" id="ARBA00022792"/>
    </source>
</evidence>
<keyword evidence="7" id="KW-1133">Transmembrane helix</keyword>
<dbReference type="GO" id="GO:0055085">
    <property type="term" value="P:transmembrane transport"/>
    <property type="evidence" value="ECO:0007669"/>
    <property type="project" value="InterPro"/>
</dbReference>
<keyword evidence="3 11" id="KW-0813">Transport</keyword>
<evidence type="ECO:0000256" key="9">
    <source>
        <dbReference type="ARBA" id="ARBA00023136"/>
    </source>
</evidence>
<dbReference type="InterPro" id="IPR002067">
    <property type="entry name" value="MCP"/>
</dbReference>
<dbReference type="OrthoDB" id="270584at2759"/>
<evidence type="ECO:0000313" key="14">
    <source>
        <dbReference type="Proteomes" id="UP000051952"/>
    </source>
</evidence>
<protein>
    <submittedName>
        <fullName evidence="13">Mitochondrial carrier protein, putative</fullName>
    </submittedName>
</protein>
<dbReference type="PRINTS" id="PR00926">
    <property type="entry name" value="MITOCARRIER"/>
</dbReference>
<sequence>MASPTTSSDTKSESPLAQTKRHRQETAAAFVAGAVAGACSRTATAPLDRIKIIVQEGHLVDSGAHKKLQSSSSSRLLEVSRMIRNDGGWRAFWRGNGVNCLKAGPEFALIFSIRRFLLSAVEDRKALEEQFLANDKAGHLYPVATSIPPIAMHFVVGASAGGSAQLLLYPLEVVKTRIVVSTSNEFGGGMKEVMQEAYRTGGIRSFYKGLVPNMVGIVLYRGLEVGLYSNVQAAVVARKHAADTTRTKAECQMTAVETAVAGTCASVVAQTATYPLNVVRTRMQTQGLQGRTMPSQCGMCDCMRQLYIKDGVKGLFHGLAANYLKAVPASAIAFVVFEQTQKVILGSD</sequence>
<organism evidence="13 14">
    <name type="scientific">Bodo saltans</name>
    <name type="common">Flagellated protozoan</name>
    <dbReference type="NCBI Taxonomy" id="75058"/>
    <lineage>
        <taxon>Eukaryota</taxon>
        <taxon>Discoba</taxon>
        <taxon>Euglenozoa</taxon>
        <taxon>Kinetoplastea</taxon>
        <taxon>Metakinetoplastina</taxon>
        <taxon>Eubodonida</taxon>
        <taxon>Bodonidae</taxon>
        <taxon>Bodo</taxon>
    </lineage>
</organism>
<dbReference type="PANTHER" id="PTHR24089">
    <property type="entry name" value="SOLUTE CARRIER FAMILY 25"/>
    <property type="match status" value="1"/>
</dbReference>
<feature type="repeat" description="Solcar" evidence="10">
    <location>
        <begin position="24"/>
        <end position="120"/>
    </location>
</feature>
<evidence type="ECO:0000256" key="8">
    <source>
        <dbReference type="ARBA" id="ARBA00023128"/>
    </source>
</evidence>
<dbReference type="OMA" id="AIESFWK"/>
<feature type="repeat" description="Solcar" evidence="10">
    <location>
        <begin position="253"/>
        <end position="343"/>
    </location>
</feature>
<feature type="repeat" description="Solcar" evidence="10">
    <location>
        <begin position="148"/>
        <end position="234"/>
    </location>
</feature>
<reference evidence="14" key="1">
    <citation type="submission" date="2015-09" db="EMBL/GenBank/DDBJ databases">
        <authorList>
            <consortium name="Pathogen Informatics"/>
        </authorList>
    </citation>
    <scope>NUCLEOTIDE SEQUENCE [LARGE SCALE GENOMIC DNA]</scope>
    <source>
        <strain evidence="14">Lake Konstanz</strain>
    </source>
</reference>
<evidence type="ECO:0000256" key="4">
    <source>
        <dbReference type="ARBA" id="ARBA00022692"/>
    </source>
</evidence>
<dbReference type="GO" id="GO:0005743">
    <property type="term" value="C:mitochondrial inner membrane"/>
    <property type="evidence" value="ECO:0007669"/>
    <property type="project" value="UniProtKB-SubCell"/>
</dbReference>
<evidence type="ECO:0000256" key="2">
    <source>
        <dbReference type="ARBA" id="ARBA00006375"/>
    </source>
</evidence>
<dbReference type="SUPFAM" id="SSF103506">
    <property type="entry name" value="Mitochondrial carrier"/>
    <property type="match status" value="1"/>
</dbReference>
<dbReference type="FunFam" id="1.50.40.10:FF:000098">
    <property type="entry name" value="Mitochondrial substrate carrier family protein"/>
    <property type="match status" value="1"/>
</dbReference>
<evidence type="ECO:0000256" key="7">
    <source>
        <dbReference type="ARBA" id="ARBA00022989"/>
    </source>
</evidence>
<dbReference type="Gene3D" id="1.50.40.10">
    <property type="entry name" value="Mitochondrial carrier domain"/>
    <property type="match status" value="1"/>
</dbReference>
<dbReference type="Proteomes" id="UP000051952">
    <property type="component" value="Unassembled WGS sequence"/>
</dbReference>
<keyword evidence="8" id="KW-0496">Mitochondrion</keyword>
<dbReference type="EMBL" id="CYKH01000746">
    <property type="protein sequence ID" value="CUG31292.1"/>
    <property type="molecule type" value="Genomic_DNA"/>
</dbReference>
<dbReference type="InterPro" id="IPR023395">
    <property type="entry name" value="MCP_dom_sf"/>
</dbReference>
<evidence type="ECO:0000256" key="12">
    <source>
        <dbReference type="SAM" id="MobiDB-lite"/>
    </source>
</evidence>
<evidence type="ECO:0000256" key="10">
    <source>
        <dbReference type="PROSITE-ProRule" id="PRU00282"/>
    </source>
</evidence>
<feature type="region of interest" description="Disordered" evidence="12">
    <location>
        <begin position="1"/>
        <end position="23"/>
    </location>
</feature>
<evidence type="ECO:0000256" key="11">
    <source>
        <dbReference type="RuleBase" id="RU000488"/>
    </source>
</evidence>
<evidence type="ECO:0000256" key="5">
    <source>
        <dbReference type="ARBA" id="ARBA00022737"/>
    </source>
</evidence>
<dbReference type="Pfam" id="PF00153">
    <property type="entry name" value="Mito_carr"/>
    <property type="match status" value="3"/>
</dbReference>
<dbReference type="AlphaFoldDB" id="A0A0S4IZG7"/>
<keyword evidence="14" id="KW-1185">Reference proteome</keyword>
<keyword evidence="6" id="KW-0999">Mitochondrion inner membrane</keyword>
<dbReference type="PROSITE" id="PS50920">
    <property type="entry name" value="SOLCAR"/>
    <property type="match status" value="3"/>
</dbReference>
<evidence type="ECO:0000256" key="3">
    <source>
        <dbReference type="ARBA" id="ARBA00022448"/>
    </source>
</evidence>
<comment type="similarity">
    <text evidence="2 11">Belongs to the mitochondrial carrier (TC 2.A.29) family.</text>
</comment>
<feature type="compositionally biased region" description="Polar residues" evidence="12">
    <location>
        <begin position="1"/>
        <end position="17"/>
    </location>
</feature>
<gene>
    <name evidence="13" type="ORF">BSAL_77420</name>
</gene>
<evidence type="ECO:0000313" key="13">
    <source>
        <dbReference type="EMBL" id="CUG31292.1"/>
    </source>
</evidence>
<accession>A0A0S4IZG7</accession>
<keyword evidence="9 10" id="KW-0472">Membrane</keyword>
<keyword evidence="4 10" id="KW-0812">Transmembrane</keyword>
<dbReference type="VEuPathDB" id="TriTrypDB:BSAL_77420"/>
<keyword evidence="5" id="KW-0677">Repeat</keyword>